<sequence>MRALALVPAGEGAAPADRLTLPYDARWRRRGRLVTEGGEAILLDLPRAEELSETLALALEDGRRVALAPAPEPVAEVSAAPAALARLAWHVGNRHTPAEILEGRLRILRDHVLEDMLIRLGAEIRHLEAPFRPEGGAYGMGRTHGHSHSHDPHHDPDAHMRDAPDQAPDPAPDADHPETAP</sequence>
<evidence type="ECO:0000256" key="2">
    <source>
        <dbReference type="ARBA" id="ARBA00022490"/>
    </source>
</evidence>
<feature type="domain" description="UreE urease accessory N-terminal" evidence="7">
    <location>
        <begin position="3"/>
        <end position="65"/>
    </location>
</feature>
<accession>A0A1H2SA64</accession>
<comment type="subcellular location">
    <subcellularLocation>
        <location evidence="1 5">Cytoplasm</location>
    </subcellularLocation>
</comment>
<evidence type="ECO:0000259" key="7">
    <source>
        <dbReference type="SMART" id="SM00988"/>
    </source>
</evidence>
<evidence type="ECO:0000256" key="5">
    <source>
        <dbReference type="HAMAP-Rule" id="MF_00822"/>
    </source>
</evidence>
<dbReference type="InterPro" id="IPR007864">
    <property type="entry name" value="UreE_C_dom"/>
</dbReference>
<evidence type="ECO:0000256" key="4">
    <source>
        <dbReference type="ARBA" id="ARBA00023186"/>
    </source>
</evidence>
<keyword evidence="2 5" id="KW-0963">Cytoplasm</keyword>
<dbReference type="RefSeq" id="WP_245710350.1">
    <property type="nucleotide sequence ID" value="NZ_FNMZ01000001.1"/>
</dbReference>
<protein>
    <recommendedName>
        <fullName evidence="5">Urease accessory protein UreE</fullName>
    </recommendedName>
</protein>
<feature type="region of interest" description="Disordered" evidence="6">
    <location>
        <begin position="135"/>
        <end position="181"/>
    </location>
</feature>
<dbReference type="GO" id="GO:0005737">
    <property type="term" value="C:cytoplasm"/>
    <property type="evidence" value="ECO:0007669"/>
    <property type="project" value="UniProtKB-SubCell"/>
</dbReference>
<dbReference type="Gene3D" id="3.30.70.790">
    <property type="entry name" value="UreE, C-terminal domain"/>
    <property type="match status" value="1"/>
</dbReference>
<dbReference type="Pfam" id="PF05194">
    <property type="entry name" value="UreE_C"/>
    <property type="match status" value="1"/>
</dbReference>
<name>A0A1H2SA64_9RHOB</name>
<comment type="function">
    <text evidence="5">Involved in urease metallocenter assembly. Binds nickel. Probably functions as a nickel donor during metallocenter assembly.</text>
</comment>
<proteinExistence type="inferred from homology"/>
<dbReference type="InterPro" id="IPR036118">
    <property type="entry name" value="UreE_N_sf"/>
</dbReference>
<dbReference type="GO" id="GO:0051082">
    <property type="term" value="F:unfolded protein binding"/>
    <property type="evidence" value="ECO:0007669"/>
    <property type="project" value="UniProtKB-UniRule"/>
</dbReference>
<comment type="similarity">
    <text evidence="5">Belongs to the UreE family.</text>
</comment>
<dbReference type="HAMAP" id="MF_00822">
    <property type="entry name" value="UreE"/>
    <property type="match status" value="1"/>
</dbReference>
<dbReference type="Pfam" id="PF02814">
    <property type="entry name" value="UreE_N"/>
    <property type="match status" value="1"/>
</dbReference>
<dbReference type="SMART" id="SM00988">
    <property type="entry name" value="UreE_N"/>
    <property type="match status" value="1"/>
</dbReference>
<dbReference type="SUPFAM" id="SSF69737">
    <property type="entry name" value="Urease metallochaperone UreE, C-terminal domain"/>
    <property type="match status" value="1"/>
</dbReference>
<dbReference type="Gene3D" id="2.60.260.20">
    <property type="entry name" value="Urease metallochaperone UreE, N-terminal domain"/>
    <property type="match status" value="1"/>
</dbReference>
<dbReference type="SUPFAM" id="SSF69287">
    <property type="entry name" value="Urease metallochaperone UreE, N-terminal domain"/>
    <property type="match status" value="1"/>
</dbReference>
<gene>
    <name evidence="5" type="primary">ureE</name>
    <name evidence="8" type="ORF">SAMN05444336_101596</name>
</gene>
<dbReference type="EMBL" id="FNMZ01000001">
    <property type="protein sequence ID" value="SDW28445.1"/>
    <property type="molecule type" value="Genomic_DNA"/>
</dbReference>
<dbReference type="STRING" id="356660.SAMN05444336_101596"/>
<dbReference type="GO" id="GO:0016151">
    <property type="term" value="F:nickel cation binding"/>
    <property type="evidence" value="ECO:0007669"/>
    <property type="project" value="UniProtKB-UniRule"/>
</dbReference>
<dbReference type="InterPro" id="IPR012406">
    <property type="entry name" value="UreE"/>
</dbReference>
<keyword evidence="4 5" id="KW-0143">Chaperone</keyword>
<evidence type="ECO:0000313" key="9">
    <source>
        <dbReference type="Proteomes" id="UP000199118"/>
    </source>
</evidence>
<reference evidence="8 9" key="1">
    <citation type="submission" date="2016-10" db="EMBL/GenBank/DDBJ databases">
        <authorList>
            <person name="de Groot N.N."/>
        </authorList>
    </citation>
    <scope>NUCLEOTIDE SEQUENCE [LARGE SCALE GENOMIC DNA]</scope>
    <source>
        <strain evidence="8 9">DSM 17890</strain>
    </source>
</reference>
<dbReference type="GO" id="GO:0065003">
    <property type="term" value="P:protein-containing complex assembly"/>
    <property type="evidence" value="ECO:0007669"/>
    <property type="project" value="InterPro"/>
</dbReference>
<organism evidence="8 9">
    <name type="scientific">Albimonas donghaensis</name>
    <dbReference type="NCBI Taxonomy" id="356660"/>
    <lineage>
        <taxon>Bacteria</taxon>
        <taxon>Pseudomonadati</taxon>
        <taxon>Pseudomonadota</taxon>
        <taxon>Alphaproteobacteria</taxon>
        <taxon>Rhodobacterales</taxon>
        <taxon>Paracoccaceae</taxon>
        <taxon>Albimonas</taxon>
    </lineage>
</organism>
<evidence type="ECO:0000256" key="1">
    <source>
        <dbReference type="ARBA" id="ARBA00004496"/>
    </source>
</evidence>
<feature type="compositionally biased region" description="Basic and acidic residues" evidence="6">
    <location>
        <begin position="148"/>
        <end position="164"/>
    </location>
</feature>
<evidence type="ECO:0000256" key="3">
    <source>
        <dbReference type="ARBA" id="ARBA00022596"/>
    </source>
</evidence>
<evidence type="ECO:0000256" key="6">
    <source>
        <dbReference type="SAM" id="MobiDB-lite"/>
    </source>
</evidence>
<evidence type="ECO:0000313" key="8">
    <source>
        <dbReference type="EMBL" id="SDW28445.1"/>
    </source>
</evidence>
<dbReference type="Proteomes" id="UP000199118">
    <property type="component" value="Unassembled WGS sequence"/>
</dbReference>
<dbReference type="GO" id="GO:0019627">
    <property type="term" value="P:urea metabolic process"/>
    <property type="evidence" value="ECO:0007669"/>
    <property type="project" value="InterPro"/>
</dbReference>
<dbReference type="AlphaFoldDB" id="A0A1H2SA64"/>
<keyword evidence="3 5" id="KW-0533">Nickel</keyword>
<dbReference type="GO" id="GO:0006457">
    <property type="term" value="P:protein folding"/>
    <property type="evidence" value="ECO:0007669"/>
    <property type="project" value="InterPro"/>
</dbReference>
<keyword evidence="9" id="KW-1185">Reference proteome</keyword>
<dbReference type="InterPro" id="IPR004029">
    <property type="entry name" value="UreE_N"/>
</dbReference>